<comment type="similarity">
    <text evidence="2">Belongs to the peptidase S54 family.</text>
</comment>
<feature type="domain" description="Peptidase S54 rhomboid" evidence="8">
    <location>
        <begin position="369"/>
        <end position="511"/>
    </location>
</feature>
<dbReference type="InterPro" id="IPR022764">
    <property type="entry name" value="Peptidase_S54_rhomboid_dom"/>
</dbReference>
<evidence type="ECO:0000256" key="3">
    <source>
        <dbReference type="ARBA" id="ARBA00022692"/>
    </source>
</evidence>
<dbReference type="Pfam" id="PF01694">
    <property type="entry name" value="Rhomboid"/>
    <property type="match status" value="1"/>
</dbReference>
<evidence type="ECO:0000256" key="2">
    <source>
        <dbReference type="ARBA" id="ARBA00009045"/>
    </source>
</evidence>
<dbReference type="AlphaFoldDB" id="A0AAD9SYL7"/>
<feature type="transmembrane region" description="Helical" evidence="7">
    <location>
        <begin position="380"/>
        <end position="396"/>
    </location>
</feature>
<feature type="transmembrane region" description="Helical" evidence="7">
    <location>
        <begin position="408"/>
        <end position="427"/>
    </location>
</feature>
<protein>
    <recommendedName>
        <fullName evidence="8">Peptidase S54 rhomboid domain-containing protein</fullName>
    </recommendedName>
</protein>
<dbReference type="Proteomes" id="UP001285354">
    <property type="component" value="Unassembled WGS sequence"/>
</dbReference>
<name>A0AAD9SYL7_9HELO</name>
<evidence type="ECO:0000256" key="1">
    <source>
        <dbReference type="ARBA" id="ARBA00004141"/>
    </source>
</evidence>
<dbReference type="GO" id="GO:0016020">
    <property type="term" value="C:membrane"/>
    <property type="evidence" value="ECO:0007669"/>
    <property type="project" value="UniProtKB-SubCell"/>
</dbReference>
<proteinExistence type="inferred from homology"/>
<feature type="transmembrane region" description="Helical" evidence="7">
    <location>
        <begin position="323"/>
        <end position="344"/>
    </location>
</feature>
<dbReference type="Gene3D" id="1.20.1540.10">
    <property type="entry name" value="Rhomboid-like"/>
    <property type="match status" value="1"/>
</dbReference>
<evidence type="ECO:0000256" key="7">
    <source>
        <dbReference type="SAM" id="Phobius"/>
    </source>
</evidence>
<dbReference type="GO" id="GO:0006465">
    <property type="term" value="P:signal peptide processing"/>
    <property type="evidence" value="ECO:0007669"/>
    <property type="project" value="TreeGrafter"/>
</dbReference>
<organism evidence="9 10">
    <name type="scientific">Diplocarpon rosae</name>
    <dbReference type="NCBI Taxonomy" id="946125"/>
    <lineage>
        <taxon>Eukaryota</taxon>
        <taxon>Fungi</taxon>
        <taxon>Dikarya</taxon>
        <taxon>Ascomycota</taxon>
        <taxon>Pezizomycotina</taxon>
        <taxon>Leotiomycetes</taxon>
        <taxon>Helotiales</taxon>
        <taxon>Drepanopezizaceae</taxon>
        <taxon>Diplocarpon</taxon>
    </lineage>
</organism>
<keyword evidence="3 7" id="KW-0812">Transmembrane</keyword>
<reference evidence="9" key="1">
    <citation type="submission" date="2023-06" db="EMBL/GenBank/DDBJ databases">
        <title>Draft genome of Marssonina rosae.</title>
        <authorList>
            <person name="Cheng Q."/>
        </authorList>
    </citation>
    <scope>NUCLEOTIDE SEQUENCE</scope>
    <source>
        <strain evidence="9">R4</strain>
    </source>
</reference>
<feature type="transmembrane region" description="Helical" evidence="7">
    <location>
        <begin position="470"/>
        <end position="489"/>
    </location>
</feature>
<dbReference type="InterPro" id="IPR035952">
    <property type="entry name" value="Rhomboid-like_sf"/>
</dbReference>
<evidence type="ECO:0000256" key="6">
    <source>
        <dbReference type="ARBA" id="ARBA00023136"/>
    </source>
</evidence>
<dbReference type="PANTHER" id="PTHR43731">
    <property type="entry name" value="RHOMBOID PROTEASE"/>
    <property type="match status" value="1"/>
</dbReference>
<comment type="caution">
    <text evidence="9">The sequence shown here is derived from an EMBL/GenBank/DDBJ whole genome shotgun (WGS) entry which is preliminary data.</text>
</comment>
<dbReference type="InterPro" id="IPR050925">
    <property type="entry name" value="Rhomboid_protease_S54"/>
</dbReference>
<dbReference type="GO" id="GO:0004252">
    <property type="term" value="F:serine-type endopeptidase activity"/>
    <property type="evidence" value="ECO:0007669"/>
    <property type="project" value="InterPro"/>
</dbReference>
<keyword evidence="5 7" id="KW-1133">Transmembrane helix</keyword>
<gene>
    <name evidence="9" type="ORF">QTJ16_004413</name>
</gene>
<dbReference type="EMBL" id="JAUBYV010000006">
    <property type="protein sequence ID" value="KAK2626151.1"/>
    <property type="molecule type" value="Genomic_DNA"/>
</dbReference>
<keyword evidence="6 7" id="KW-0472">Membrane</keyword>
<accession>A0AAD9SYL7</accession>
<sequence length="524" mass="58745">MNSLWPAAPRLRCFNPRAFFRSCHKIGKAPATLGQRSIQTHMISRLPFRREYCQVPRQISRISPGAANKLPAGIRTFASERIITSYAELPSGYKDEDGLAYRTKPLSEEEVHAIFGNVIDVNTAHQMLRILHGRRVAGTLGDPTYASTYELRATEAALRWLRQNVPVDEIESAGLRAEKELAEMEEEIITDAERIGLWTPNSTNGDDVYGEGSFDRIRKAKEEELDMKEKRQLSQAEEIRQNTGAVQPITPRSQVELRRPGQHPKLKKYLERANVLPEEPPESSKFSRLLPSALATLAVILTSCGLASVYTPPRKNSRLWPDMPPSAATVISIIILNTLILGAWRMPILFRGLNKYFLTVPGYPFAFSMVGNMFSHQNLYHFGWNMSILWFVGTWLHEEVGRAKFLAIYMSAGAIGSFTSLACFVMRSNFVTTSLGASGALSGIIAVYLLQKSEKKYWTLPGEWPSISAMAFLIFLISVDVVCLKYYMMTRIDHWAHLGGYASGIASAGVLRLRAAQKQQKKAK</sequence>
<evidence type="ECO:0000313" key="9">
    <source>
        <dbReference type="EMBL" id="KAK2626151.1"/>
    </source>
</evidence>
<keyword evidence="10" id="KW-1185">Reference proteome</keyword>
<keyword evidence="4" id="KW-0378">Hydrolase</keyword>
<dbReference type="PANTHER" id="PTHR43731:SF14">
    <property type="entry name" value="PRESENILIN-ASSOCIATED RHOMBOID-LIKE PROTEIN, MITOCHONDRIAL"/>
    <property type="match status" value="1"/>
</dbReference>
<feature type="transmembrane region" description="Helical" evidence="7">
    <location>
        <begin position="289"/>
        <end position="311"/>
    </location>
</feature>
<evidence type="ECO:0000256" key="5">
    <source>
        <dbReference type="ARBA" id="ARBA00022989"/>
    </source>
</evidence>
<dbReference type="SUPFAM" id="SSF144091">
    <property type="entry name" value="Rhomboid-like"/>
    <property type="match status" value="1"/>
</dbReference>
<evidence type="ECO:0000259" key="8">
    <source>
        <dbReference type="Pfam" id="PF01694"/>
    </source>
</evidence>
<comment type="subcellular location">
    <subcellularLocation>
        <location evidence="1">Membrane</location>
        <topology evidence="1">Multi-pass membrane protein</topology>
    </subcellularLocation>
</comment>
<evidence type="ECO:0000256" key="4">
    <source>
        <dbReference type="ARBA" id="ARBA00022801"/>
    </source>
</evidence>
<evidence type="ECO:0000313" key="10">
    <source>
        <dbReference type="Proteomes" id="UP001285354"/>
    </source>
</evidence>
<feature type="transmembrane region" description="Helical" evidence="7">
    <location>
        <begin position="433"/>
        <end position="450"/>
    </location>
</feature>